<dbReference type="AlphaFoldDB" id="A0A1L1PIY7"/>
<dbReference type="RefSeq" id="WP_009519453.1">
    <property type="nucleotide sequence ID" value="NZ_CCAE010000028.1"/>
</dbReference>
<dbReference type="CDD" id="cd00009">
    <property type="entry name" value="AAA"/>
    <property type="match status" value="1"/>
</dbReference>
<organism evidence="9 10">
    <name type="scientific">Hydrogenophaga intermedia</name>
    <dbReference type="NCBI Taxonomy" id="65786"/>
    <lineage>
        <taxon>Bacteria</taxon>
        <taxon>Pseudomonadati</taxon>
        <taxon>Pseudomonadota</taxon>
        <taxon>Betaproteobacteria</taxon>
        <taxon>Burkholderiales</taxon>
        <taxon>Comamonadaceae</taxon>
        <taxon>Hydrogenophaga</taxon>
    </lineage>
</organism>
<dbReference type="SMART" id="SM00448">
    <property type="entry name" value="REC"/>
    <property type="match status" value="1"/>
</dbReference>
<gene>
    <name evidence="9" type="ORF">BN948_03160</name>
</gene>
<dbReference type="EMBL" id="CCAE010000028">
    <property type="protein sequence ID" value="CDN88724.1"/>
    <property type="molecule type" value="Genomic_DNA"/>
</dbReference>
<keyword evidence="6" id="KW-0597">Phosphoprotein</keyword>
<evidence type="ECO:0000256" key="5">
    <source>
        <dbReference type="ARBA" id="ARBA00023163"/>
    </source>
</evidence>
<dbReference type="PANTHER" id="PTHR32071">
    <property type="entry name" value="TRANSCRIPTIONAL REGULATORY PROTEIN"/>
    <property type="match status" value="1"/>
</dbReference>
<evidence type="ECO:0000259" key="8">
    <source>
        <dbReference type="PROSITE" id="PS50110"/>
    </source>
</evidence>
<dbReference type="Gene3D" id="1.10.8.60">
    <property type="match status" value="1"/>
</dbReference>
<evidence type="ECO:0000256" key="3">
    <source>
        <dbReference type="ARBA" id="ARBA00023015"/>
    </source>
</evidence>
<dbReference type="PROSITE" id="PS50045">
    <property type="entry name" value="SIGMA54_INTERACT_4"/>
    <property type="match status" value="1"/>
</dbReference>
<dbReference type="InterPro" id="IPR058031">
    <property type="entry name" value="AAA_lid_NorR"/>
</dbReference>
<sequence>MTAAPSAIHVLLIEDDSVLGGALVQRLRLEGFHVSHASDGEQALSALRRQRPDFVLSDIRLPDGSGEDLYRRALPYLGRTPIVFATAFADVGQAVRLVRAGADDYLTKPFDVDALVERIRALVPAAAGEGPTLGFGLSPATARLAADLERLAARDVPVLLLGETGVGKEVAARRLHEASARANGPFVAVNCGAVPRELMESQFFGHERGAFTGASGAHVGWFEEAAGGTLFLDEIGELDPRLQTALLRVLQDGHFRRLGARQDQRFSGRVVAATNADLGARIAERAFREDLYYRLAVVELRVPPLRERPDEVLPLARGLLQQATERQGLATPALSGETEAALRAHDWPGNVRELRNRIERAVALCDGHTLGAGDLFPERALDEPGPAATLADARERAELAQIERALEQSGGRLAEAAQRLGISRTTLWKRRKKLTGDEGGSSNS</sequence>
<dbReference type="Pfam" id="PF02954">
    <property type="entry name" value="HTH_8"/>
    <property type="match status" value="1"/>
</dbReference>
<protein>
    <submittedName>
        <fullName evidence="9">Two component, sigma54 specific, transcriptional regulator, Fis family protein</fullName>
    </submittedName>
</protein>
<dbReference type="GO" id="GO:0043565">
    <property type="term" value="F:sequence-specific DNA binding"/>
    <property type="evidence" value="ECO:0007669"/>
    <property type="project" value="InterPro"/>
</dbReference>
<dbReference type="Gene3D" id="1.10.10.60">
    <property type="entry name" value="Homeodomain-like"/>
    <property type="match status" value="1"/>
</dbReference>
<dbReference type="SUPFAM" id="SSF52540">
    <property type="entry name" value="P-loop containing nucleoside triphosphate hydrolases"/>
    <property type="match status" value="1"/>
</dbReference>
<keyword evidence="1" id="KW-0547">Nucleotide-binding</keyword>
<dbReference type="SMART" id="SM00382">
    <property type="entry name" value="AAA"/>
    <property type="match status" value="1"/>
</dbReference>
<keyword evidence="2" id="KW-0067">ATP-binding</keyword>
<dbReference type="InterPro" id="IPR011006">
    <property type="entry name" value="CheY-like_superfamily"/>
</dbReference>
<dbReference type="GO" id="GO:0006355">
    <property type="term" value="P:regulation of DNA-templated transcription"/>
    <property type="evidence" value="ECO:0007669"/>
    <property type="project" value="InterPro"/>
</dbReference>
<keyword evidence="4" id="KW-0238">DNA-binding</keyword>
<evidence type="ECO:0000256" key="2">
    <source>
        <dbReference type="ARBA" id="ARBA00022840"/>
    </source>
</evidence>
<dbReference type="Gene3D" id="3.40.50.2300">
    <property type="match status" value="1"/>
</dbReference>
<name>A0A1L1PIY7_HYDIT</name>
<dbReference type="GO" id="GO:0005524">
    <property type="term" value="F:ATP binding"/>
    <property type="evidence" value="ECO:0007669"/>
    <property type="project" value="UniProtKB-KW"/>
</dbReference>
<dbReference type="PROSITE" id="PS00688">
    <property type="entry name" value="SIGMA54_INTERACT_3"/>
    <property type="match status" value="1"/>
</dbReference>
<accession>A0A1L1PIY7</accession>
<dbReference type="InterPro" id="IPR027417">
    <property type="entry name" value="P-loop_NTPase"/>
</dbReference>
<feature type="domain" description="Response regulatory" evidence="8">
    <location>
        <begin position="9"/>
        <end position="123"/>
    </location>
</feature>
<dbReference type="InterPro" id="IPR001789">
    <property type="entry name" value="Sig_transdc_resp-reg_receiver"/>
</dbReference>
<dbReference type="PROSITE" id="PS00676">
    <property type="entry name" value="SIGMA54_INTERACT_2"/>
    <property type="match status" value="1"/>
</dbReference>
<evidence type="ECO:0000313" key="9">
    <source>
        <dbReference type="EMBL" id="CDN88724.1"/>
    </source>
</evidence>
<feature type="modified residue" description="4-aspartylphosphate" evidence="6">
    <location>
        <position position="58"/>
    </location>
</feature>
<feature type="domain" description="Sigma-54 factor interaction" evidence="7">
    <location>
        <begin position="134"/>
        <end position="363"/>
    </location>
</feature>
<dbReference type="InterPro" id="IPR003593">
    <property type="entry name" value="AAA+_ATPase"/>
</dbReference>
<dbReference type="FunFam" id="3.40.50.300:FF:000006">
    <property type="entry name" value="DNA-binding transcriptional regulator NtrC"/>
    <property type="match status" value="1"/>
</dbReference>
<dbReference type="SUPFAM" id="SSF52172">
    <property type="entry name" value="CheY-like"/>
    <property type="match status" value="1"/>
</dbReference>
<dbReference type="InterPro" id="IPR002078">
    <property type="entry name" value="Sigma_54_int"/>
</dbReference>
<dbReference type="SUPFAM" id="SSF46689">
    <property type="entry name" value="Homeodomain-like"/>
    <property type="match status" value="1"/>
</dbReference>
<dbReference type="Gene3D" id="3.40.50.300">
    <property type="entry name" value="P-loop containing nucleotide triphosphate hydrolases"/>
    <property type="match status" value="1"/>
</dbReference>
<keyword evidence="3" id="KW-0805">Transcription regulation</keyword>
<evidence type="ECO:0000313" key="10">
    <source>
        <dbReference type="Proteomes" id="UP000028878"/>
    </source>
</evidence>
<keyword evidence="10" id="KW-1185">Reference proteome</keyword>
<dbReference type="Pfam" id="PF25601">
    <property type="entry name" value="AAA_lid_14"/>
    <property type="match status" value="1"/>
</dbReference>
<evidence type="ECO:0000256" key="4">
    <source>
        <dbReference type="ARBA" id="ARBA00023125"/>
    </source>
</evidence>
<dbReference type="Pfam" id="PF00072">
    <property type="entry name" value="Response_reg"/>
    <property type="match status" value="1"/>
</dbReference>
<dbReference type="PROSITE" id="PS50110">
    <property type="entry name" value="RESPONSE_REGULATORY"/>
    <property type="match status" value="1"/>
</dbReference>
<reference evidence="10" key="1">
    <citation type="submission" date="2014-02" db="EMBL/GenBank/DDBJ databases">
        <authorList>
            <person name="Gan H."/>
        </authorList>
    </citation>
    <scope>NUCLEOTIDE SEQUENCE [LARGE SCALE GENOMIC DNA]</scope>
    <source>
        <strain evidence="10">S1</strain>
    </source>
</reference>
<dbReference type="InterPro" id="IPR025943">
    <property type="entry name" value="Sigma_54_int_dom_ATP-bd_2"/>
</dbReference>
<dbReference type="GO" id="GO:0000160">
    <property type="term" value="P:phosphorelay signal transduction system"/>
    <property type="evidence" value="ECO:0007669"/>
    <property type="project" value="InterPro"/>
</dbReference>
<dbReference type="InterPro" id="IPR009057">
    <property type="entry name" value="Homeodomain-like_sf"/>
</dbReference>
<evidence type="ECO:0000256" key="6">
    <source>
        <dbReference type="PROSITE-ProRule" id="PRU00169"/>
    </source>
</evidence>
<dbReference type="PRINTS" id="PR01590">
    <property type="entry name" value="HTHFIS"/>
</dbReference>
<dbReference type="Pfam" id="PF00158">
    <property type="entry name" value="Sigma54_activat"/>
    <property type="match status" value="1"/>
</dbReference>
<dbReference type="Proteomes" id="UP000028878">
    <property type="component" value="Unassembled WGS sequence"/>
</dbReference>
<evidence type="ECO:0000259" key="7">
    <source>
        <dbReference type="PROSITE" id="PS50045"/>
    </source>
</evidence>
<keyword evidence="5" id="KW-0804">Transcription</keyword>
<proteinExistence type="predicted"/>
<dbReference type="InterPro" id="IPR002197">
    <property type="entry name" value="HTH_Fis"/>
</dbReference>
<dbReference type="InterPro" id="IPR025944">
    <property type="entry name" value="Sigma_54_int_dom_CS"/>
</dbReference>
<evidence type="ECO:0000256" key="1">
    <source>
        <dbReference type="ARBA" id="ARBA00022741"/>
    </source>
</evidence>
<reference evidence="10" key="2">
    <citation type="submission" date="2014-11" db="EMBL/GenBank/DDBJ databases">
        <title>Draft genome sequence of Hydrogenophaga intermedia S1.</title>
        <authorList>
            <person name="Gan H.M."/>
            <person name="Chew T.H."/>
            <person name="Stolz A."/>
        </authorList>
    </citation>
    <scope>NUCLEOTIDE SEQUENCE [LARGE SCALE GENOMIC DNA]</scope>
    <source>
        <strain evidence="10">S1</strain>
    </source>
</reference>